<feature type="region of interest" description="Disordered" evidence="1">
    <location>
        <begin position="85"/>
        <end position="211"/>
    </location>
</feature>
<feature type="region of interest" description="Disordered" evidence="1">
    <location>
        <begin position="261"/>
        <end position="309"/>
    </location>
</feature>
<dbReference type="InterPro" id="IPR047002">
    <property type="entry name" value="Tcp10_C_sf"/>
</dbReference>
<evidence type="ECO:0000256" key="1">
    <source>
        <dbReference type="SAM" id="MobiDB-lite"/>
    </source>
</evidence>
<feature type="region of interest" description="Disordered" evidence="1">
    <location>
        <begin position="49"/>
        <end position="69"/>
    </location>
</feature>
<proteinExistence type="predicted"/>
<protein>
    <recommendedName>
        <fullName evidence="4">Centromere protein J C-terminal domain-containing protein</fullName>
    </recommendedName>
</protein>
<feature type="compositionally biased region" description="Pro residues" evidence="1">
    <location>
        <begin position="191"/>
        <end position="207"/>
    </location>
</feature>
<feature type="compositionally biased region" description="Low complexity" evidence="1">
    <location>
        <begin position="169"/>
        <end position="180"/>
    </location>
</feature>
<sequence length="489" mass="52168">MDLRSSGGGDALDQSIHRLLGEIGQRRRQAAHFAQLVEQSIYQTPATHRTGRISSWPPGAAADAPSIDGALPEGRFVGDLLADEDERARSASPPASFLEDFTRNFVDTYQPPPDAAAHSPPGTSGTGRFRRMVLRAQAARQQPAPYVAPGLGYPESPDPGYTPSARDYAASAESSFSEPSVPGHYSSGPRAPAPQSPEPGIPAPRSPEPGLRGVAVIDRAARARMWQRLEEGGQASRDGGRDEERIQAIVQLAERIAALQTAAAAPRASPPPASASLPPSPDARLRSDPGAHQAGAPQPGGPAEHSEADAPLPCWAAGEWERWAAHAQAHPAAAAAGGRALGSAEMVQRLDWAHAEQAWQHGFNDALVGGGAKLRRTYRDLPLELHAYPDGNVKRTASARHPTSGARCTATTLYFANGDWSCVVAPGGRCGAESYYYYCAERVWHEQRDGAVLYRFPDGREEHTDPHGARTVRYPSGDVRVVLGPPPER</sequence>
<organism evidence="2 3">
    <name type="scientific">Coemansia javaensis</name>
    <dbReference type="NCBI Taxonomy" id="2761396"/>
    <lineage>
        <taxon>Eukaryota</taxon>
        <taxon>Fungi</taxon>
        <taxon>Fungi incertae sedis</taxon>
        <taxon>Zoopagomycota</taxon>
        <taxon>Kickxellomycotina</taxon>
        <taxon>Kickxellomycetes</taxon>
        <taxon>Kickxellales</taxon>
        <taxon>Kickxellaceae</taxon>
        <taxon>Coemansia</taxon>
    </lineage>
</organism>
<dbReference type="EMBL" id="JANBUL010000172">
    <property type="protein sequence ID" value="KAJ2779549.1"/>
    <property type="molecule type" value="Genomic_DNA"/>
</dbReference>
<feature type="compositionally biased region" description="Pro residues" evidence="1">
    <location>
        <begin position="268"/>
        <end position="281"/>
    </location>
</feature>
<feature type="compositionally biased region" description="Low complexity" evidence="1">
    <location>
        <begin position="135"/>
        <end position="145"/>
    </location>
</feature>
<evidence type="ECO:0000313" key="3">
    <source>
        <dbReference type="Proteomes" id="UP001140217"/>
    </source>
</evidence>
<gene>
    <name evidence="2" type="ORF">H4R18_003945</name>
</gene>
<name>A0A9W8HAT5_9FUNG</name>
<evidence type="ECO:0000313" key="2">
    <source>
        <dbReference type="EMBL" id="KAJ2779549.1"/>
    </source>
</evidence>
<evidence type="ECO:0008006" key="4">
    <source>
        <dbReference type="Google" id="ProtNLM"/>
    </source>
</evidence>
<feature type="compositionally biased region" description="Low complexity" evidence="1">
    <location>
        <begin position="290"/>
        <end position="303"/>
    </location>
</feature>
<dbReference type="Gene3D" id="2.60.450.20">
    <property type="match status" value="1"/>
</dbReference>
<comment type="caution">
    <text evidence="2">The sequence shown here is derived from an EMBL/GenBank/DDBJ whole genome shotgun (WGS) entry which is preliminary data.</text>
</comment>
<accession>A0A9W8HAT5</accession>
<dbReference type="Proteomes" id="UP001140217">
    <property type="component" value="Unassembled WGS sequence"/>
</dbReference>
<reference evidence="2" key="1">
    <citation type="submission" date="2022-07" db="EMBL/GenBank/DDBJ databases">
        <title>Phylogenomic reconstructions and comparative analyses of Kickxellomycotina fungi.</title>
        <authorList>
            <person name="Reynolds N.K."/>
            <person name="Stajich J.E."/>
            <person name="Barry K."/>
            <person name="Grigoriev I.V."/>
            <person name="Crous P."/>
            <person name="Smith M.E."/>
        </authorList>
    </citation>
    <scope>NUCLEOTIDE SEQUENCE</scope>
    <source>
        <strain evidence="2">NBRC 105414</strain>
    </source>
</reference>
<keyword evidence="3" id="KW-1185">Reference proteome</keyword>
<dbReference type="AlphaFoldDB" id="A0A9W8HAT5"/>
<dbReference type="OrthoDB" id="5575569at2759"/>